<dbReference type="EMBL" id="BDGG01000013">
    <property type="protein sequence ID" value="GAV06295.1"/>
    <property type="molecule type" value="Genomic_DNA"/>
</dbReference>
<evidence type="ECO:0000313" key="2">
    <source>
        <dbReference type="Proteomes" id="UP000186922"/>
    </source>
</evidence>
<evidence type="ECO:0000313" key="1">
    <source>
        <dbReference type="EMBL" id="GAV06295.1"/>
    </source>
</evidence>
<proteinExistence type="predicted"/>
<gene>
    <name evidence="1" type="primary">RvY_16309-1</name>
    <name evidence="1" type="synonym">RvY_16309.1</name>
    <name evidence="1" type="ORF">RvY_16309</name>
</gene>
<dbReference type="Proteomes" id="UP000186922">
    <property type="component" value="Unassembled WGS sequence"/>
</dbReference>
<comment type="caution">
    <text evidence="1">The sequence shown here is derived from an EMBL/GenBank/DDBJ whole genome shotgun (WGS) entry which is preliminary data.</text>
</comment>
<reference evidence="1 2" key="1">
    <citation type="journal article" date="2016" name="Nat. Commun.">
        <title>Extremotolerant tardigrade genome and improved radiotolerance of human cultured cells by tardigrade-unique protein.</title>
        <authorList>
            <person name="Hashimoto T."/>
            <person name="Horikawa D.D."/>
            <person name="Saito Y."/>
            <person name="Kuwahara H."/>
            <person name="Kozuka-Hata H."/>
            <person name="Shin-I T."/>
            <person name="Minakuchi Y."/>
            <person name="Ohishi K."/>
            <person name="Motoyama A."/>
            <person name="Aizu T."/>
            <person name="Enomoto A."/>
            <person name="Kondo K."/>
            <person name="Tanaka S."/>
            <person name="Hara Y."/>
            <person name="Koshikawa S."/>
            <person name="Sagara H."/>
            <person name="Miura T."/>
            <person name="Yokobori S."/>
            <person name="Miyagawa K."/>
            <person name="Suzuki Y."/>
            <person name="Kubo T."/>
            <person name="Oyama M."/>
            <person name="Kohara Y."/>
            <person name="Fujiyama A."/>
            <person name="Arakawa K."/>
            <person name="Katayama T."/>
            <person name="Toyoda A."/>
            <person name="Kunieda T."/>
        </authorList>
    </citation>
    <scope>NUCLEOTIDE SEQUENCE [LARGE SCALE GENOMIC DNA]</scope>
    <source>
        <strain evidence="1 2">YOKOZUNA-1</strain>
    </source>
</reference>
<organism evidence="1 2">
    <name type="scientific">Ramazzottius varieornatus</name>
    <name type="common">Water bear</name>
    <name type="synonym">Tardigrade</name>
    <dbReference type="NCBI Taxonomy" id="947166"/>
    <lineage>
        <taxon>Eukaryota</taxon>
        <taxon>Metazoa</taxon>
        <taxon>Ecdysozoa</taxon>
        <taxon>Tardigrada</taxon>
        <taxon>Eutardigrada</taxon>
        <taxon>Parachela</taxon>
        <taxon>Hypsibioidea</taxon>
        <taxon>Ramazzottiidae</taxon>
        <taxon>Ramazzottius</taxon>
    </lineage>
</organism>
<sequence>MIPCDSLIFLYNFTSKKQDSEFSRKKGILFDKTHLWKPSRRTDEINSRIGLTTVACSLRSAL</sequence>
<dbReference type="AlphaFoldDB" id="A0A1D1VY04"/>
<keyword evidence="2" id="KW-1185">Reference proteome</keyword>
<name>A0A1D1VY04_RAMVA</name>
<accession>A0A1D1VY04</accession>
<protein>
    <submittedName>
        <fullName evidence="1">Uncharacterized protein</fullName>
    </submittedName>
</protein>